<feature type="compositionally biased region" description="Polar residues" evidence="5">
    <location>
        <begin position="237"/>
        <end position="252"/>
    </location>
</feature>
<evidence type="ECO:0000256" key="5">
    <source>
        <dbReference type="SAM" id="MobiDB-lite"/>
    </source>
</evidence>
<dbReference type="GO" id="GO:0036435">
    <property type="term" value="F:K48-linked polyubiquitin modification-dependent protein binding"/>
    <property type="evidence" value="ECO:0007669"/>
    <property type="project" value="TreeGrafter"/>
</dbReference>
<dbReference type="PANTHER" id="PTHR16004">
    <property type="entry name" value="RING FINGER PROTEIN 31-RELATED"/>
    <property type="match status" value="1"/>
</dbReference>
<dbReference type="InterPro" id="IPR026254">
    <property type="entry name" value="RNF31-like"/>
</dbReference>
<dbReference type="GO" id="GO:0015031">
    <property type="term" value="P:protein transport"/>
    <property type="evidence" value="ECO:0007669"/>
    <property type="project" value="InterPro"/>
</dbReference>
<feature type="domain" description="RING-type" evidence="6">
    <location>
        <begin position="342"/>
        <end position="390"/>
    </location>
</feature>
<evidence type="ECO:0000259" key="7">
    <source>
        <dbReference type="PROSITE" id="PS51322"/>
    </source>
</evidence>
<dbReference type="Gene3D" id="3.30.40.10">
    <property type="entry name" value="Zinc/RING finger domain, C3HC4 (zinc finger)"/>
    <property type="match status" value="1"/>
</dbReference>
<dbReference type="InterPro" id="IPR001841">
    <property type="entry name" value="Znf_RING"/>
</dbReference>
<evidence type="ECO:0000313" key="9">
    <source>
        <dbReference type="Proteomes" id="UP000265020"/>
    </source>
</evidence>
<dbReference type="OMA" id="IDEMRMA"/>
<evidence type="ECO:0000259" key="6">
    <source>
        <dbReference type="PROSITE" id="PS50089"/>
    </source>
</evidence>
<evidence type="ECO:0000313" key="8">
    <source>
        <dbReference type="Ensembl" id="ENSCVAP00000026994.1"/>
    </source>
</evidence>
<dbReference type="Ensembl" id="ENSCVAT00000017606.1">
    <property type="protein sequence ID" value="ENSCVAP00000026994.1"/>
    <property type="gene ID" value="ENSCVAG00000012976.1"/>
</dbReference>
<reference evidence="8" key="2">
    <citation type="submission" date="2025-09" db="UniProtKB">
        <authorList>
            <consortium name="Ensembl"/>
        </authorList>
    </citation>
    <scope>IDENTIFICATION</scope>
</reference>
<feature type="region of interest" description="Disordered" evidence="5">
    <location>
        <begin position="172"/>
        <end position="211"/>
    </location>
</feature>
<feature type="compositionally biased region" description="Low complexity" evidence="5">
    <location>
        <begin position="192"/>
        <end position="206"/>
    </location>
</feature>
<dbReference type="PROSITE" id="PS50089">
    <property type="entry name" value="ZF_RING_2"/>
    <property type="match status" value="1"/>
</dbReference>
<name>A0A3Q2E6B9_CYPVA</name>
<accession>A0A3Q2E6B9</accession>
<dbReference type="GO" id="GO:1990450">
    <property type="term" value="F:linear polyubiquitin binding"/>
    <property type="evidence" value="ECO:0007669"/>
    <property type="project" value="TreeGrafter"/>
</dbReference>
<evidence type="ECO:0000256" key="4">
    <source>
        <dbReference type="PROSITE-ProRule" id="PRU00175"/>
    </source>
</evidence>
<keyword evidence="3" id="KW-0862">Zinc</keyword>
<sequence>MPLVGAELERRTLTEVRRTSTDLTGSRSWFWSWPAANRTSSFGQCGYRYPAETLRDLQSVRDRFGDLRLWVDFYCFPNKEQRKLVHLSGTIPVLHQGSHYNIPVCVWLHETHPLSRPRCFVCPTATMMINPFCPYVDSSGTVSLDGLQNWTPGVSSLSLLLSEMRAAFQKDTPLYTRPVGEAPPPGAEEVRSSSSPQSQRTSQGSSLWAPLKASQWEQGRVRSSYTEELMGIDFSGPPSSCSTNPFLGSSPSGVPPSEALSRMMGGLSLDRGRLGAASPQSEPGTGTADLRQVSARLSPEQAAAFLALTTMKGRSFDVDDVMEAVQHSPNLPAALKFLTHTCPICREQVSFSKMITMTHCSCFLCQSCFTSSFSVAIRERSVDQLTCPQCGKPDLRGQKVQEESMDYFNLLDTQIRHFLPPDIHELFQRKLRDRALQDMPSFCWCAHVRPSGTRPAFLFIQLVDFALLVRYL</sequence>
<dbReference type="SUPFAM" id="SSF54495">
    <property type="entry name" value="UBC-like"/>
    <property type="match status" value="1"/>
</dbReference>
<dbReference type="PANTHER" id="PTHR16004:SF3">
    <property type="entry name" value="E3 UBIQUITIN-PROTEIN LIGASE RNF31"/>
    <property type="match status" value="1"/>
</dbReference>
<keyword evidence="1" id="KW-0479">Metal-binding</keyword>
<dbReference type="GO" id="GO:0097039">
    <property type="term" value="P:protein linear polyubiquitination"/>
    <property type="evidence" value="ECO:0007669"/>
    <property type="project" value="TreeGrafter"/>
</dbReference>
<keyword evidence="2 4" id="KW-0863">Zinc-finger</keyword>
<keyword evidence="9" id="KW-1185">Reference proteome</keyword>
<proteinExistence type="predicted"/>
<protein>
    <submittedName>
        <fullName evidence="8">Si:dkey-181m9.8</fullName>
    </submittedName>
</protein>
<evidence type="ECO:0000256" key="1">
    <source>
        <dbReference type="ARBA" id="ARBA00022723"/>
    </source>
</evidence>
<evidence type="ECO:0000256" key="2">
    <source>
        <dbReference type="ARBA" id="ARBA00022771"/>
    </source>
</evidence>
<dbReference type="Proteomes" id="UP000265020">
    <property type="component" value="Unassembled WGS sequence"/>
</dbReference>
<dbReference type="GO" id="GO:0008270">
    <property type="term" value="F:zinc ion binding"/>
    <property type="evidence" value="ECO:0007669"/>
    <property type="project" value="UniProtKB-KW"/>
</dbReference>
<dbReference type="InterPro" id="IPR008883">
    <property type="entry name" value="UEV_N"/>
</dbReference>
<dbReference type="InterPro" id="IPR013083">
    <property type="entry name" value="Znf_RING/FYVE/PHD"/>
</dbReference>
<dbReference type="GO" id="GO:0071797">
    <property type="term" value="C:LUBAC complex"/>
    <property type="evidence" value="ECO:0007669"/>
    <property type="project" value="InterPro"/>
</dbReference>
<dbReference type="Gene3D" id="3.10.110.10">
    <property type="entry name" value="Ubiquitin Conjugating Enzyme"/>
    <property type="match status" value="1"/>
</dbReference>
<dbReference type="GO" id="GO:0070530">
    <property type="term" value="F:K63-linked polyubiquitin modification-dependent protein binding"/>
    <property type="evidence" value="ECO:0007669"/>
    <property type="project" value="TreeGrafter"/>
</dbReference>
<organism evidence="8 9">
    <name type="scientific">Cyprinodon variegatus</name>
    <name type="common">Sheepshead minnow</name>
    <dbReference type="NCBI Taxonomy" id="28743"/>
    <lineage>
        <taxon>Eukaryota</taxon>
        <taxon>Metazoa</taxon>
        <taxon>Chordata</taxon>
        <taxon>Craniata</taxon>
        <taxon>Vertebrata</taxon>
        <taxon>Euteleostomi</taxon>
        <taxon>Actinopterygii</taxon>
        <taxon>Neopterygii</taxon>
        <taxon>Teleostei</taxon>
        <taxon>Neoteleostei</taxon>
        <taxon>Acanthomorphata</taxon>
        <taxon>Ovalentaria</taxon>
        <taxon>Atherinomorphae</taxon>
        <taxon>Cyprinodontiformes</taxon>
        <taxon>Cyprinodontidae</taxon>
        <taxon>Cyprinodon</taxon>
    </lineage>
</organism>
<dbReference type="CDD" id="cd11685">
    <property type="entry name" value="UEV_TSG101-like"/>
    <property type="match status" value="1"/>
</dbReference>
<dbReference type="SUPFAM" id="SSF57850">
    <property type="entry name" value="RING/U-box"/>
    <property type="match status" value="1"/>
</dbReference>
<dbReference type="STRING" id="28743.ENSCVAP00000026994"/>
<dbReference type="InterPro" id="IPR016135">
    <property type="entry name" value="UBQ-conjugating_enzyme/RWD"/>
</dbReference>
<dbReference type="Pfam" id="PF05743">
    <property type="entry name" value="UEV"/>
    <property type="match status" value="1"/>
</dbReference>
<evidence type="ECO:0000256" key="3">
    <source>
        <dbReference type="ARBA" id="ARBA00022833"/>
    </source>
</evidence>
<feature type="region of interest" description="Disordered" evidence="5">
    <location>
        <begin position="236"/>
        <end position="260"/>
    </location>
</feature>
<feature type="domain" description="UEV" evidence="7">
    <location>
        <begin position="34"/>
        <end position="178"/>
    </location>
</feature>
<dbReference type="GeneTree" id="ENSGT00530000064112"/>
<dbReference type="GO" id="GO:0061630">
    <property type="term" value="F:ubiquitin protein ligase activity"/>
    <property type="evidence" value="ECO:0007669"/>
    <property type="project" value="TreeGrafter"/>
</dbReference>
<reference evidence="8" key="1">
    <citation type="submission" date="2025-08" db="UniProtKB">
        <authorList>
            <consortium name="Ensembl"/>
        </authorList>
    </citation>
    <scope>IDENTIFICATION</scope>
</reference>
<dbReference type="AlphaFoldDB" id="A0A3Q2E6B9"/>
<dbReference type="PROSITE" id="PS51322">
    <property type="entry name" value="UEV"/>
    <property type="match status" value="1"/>
</dbReference>